<gene>
    <name evidence="8" type="ORF">PBIL07802_LOCUS20018</name>
</gene>
<dbReference type="GO" id="GO:0016020">
    <property type="term" value="C:membrane"/>
    <property type="evidence" value="ECO:0007669"/>
    <property type="project" value="UniProtKB-SubCell"/>
</dbReference>
<keyword evidence="5" id="KW-0472">Membrane</keyword>
<dbReference type="PANTHER" id="PTHR12770:SF31">
    <property type="entry name" value="RUS FAMILY MEMBER 1"/>
    <property type="match status" value="1"/>
</dbReference>
<dbReference type="AlphaFoldDB" id="A0A7S3DH91"/>
<sequence length="400" mass="43766">MKLRRVATKEGAVDRKGRTRSEEEEGKHRQTLAGRLSAAFAFLFLPSGYPASVTSDYAGYQLFDTLQAFCSAITGLLATQSLLRGMGVGDATATAASAIVQWVTRDGIGRITTISFASAMSGKLDAYAKQWRYMADILNDGGMLLEIVAPISPTLFMPLSCLGSVLKSITGVAGGSTKAALTQHFAVEGNLADVAAKDNSQETAVSLLGTIVGTWICGYVEGNNTLQISFFALFTLLHLWTNWKGIRCLRLNTLNRYRLLLLWDAFVSDKRLLNAEEVAGKEAIVFVDARLRQRWSKIELGVTLAGKEEEENASRVAAARSEKERGRKSIVMQSSTGRKVVLLDRCTAEDVIEGFCYALAEEEGENEQTVHAFVSALQASTWRTDRHLLEAGRDRYSVDE</sequence>
<comment type="similarity">
    <text evidence="2">Belongs to the RUS1 family.</text>
</comment>
<organism evidence="8">
    <name type="scientific">Palpitomonas bilix</name>
    <dbReference type="NCBI Taxonomy" id="652834"/>
    <lineage>
        <taxon>Eukaryota</taxon>
        <taxon>Eukaryota incertae sedis</taxon>
    </lineage>
</organism>
<protein>
    <recommendedName>
        <fullName evidence="7">Protein root UVB sensitive/RUS domain-containing protein</fullName>
    </recommendedName>
</protein>
<evidence type="ECO:0000256" key="3">
    <source>
        <dbReference type="ARBA" id="ARBA00022692"/>
    </source>
</evidence>
<name>A0A7S3DH91_9EUKA</name>
<accession>A0A7S3DH91</accession>
<feature type="region of interest" description="Disordered" evidence="6">
    <location>
        <begin position="1"/>
        <end position="30"/>
    </location>
</feature>
<keyword evidence="3" id="KW-0812">Transmembrane</keyword>
<reference evidence="8" key="1">
    <citation type="submission" date="2021-01" db="EMBL/GenBank/DDBJ databases">
        <authorList>
            <person name="Corre E."/>
            <person name="Pelletier E."/>
            <person name="Niang G."/>
            <person name="Scheremetjew M."/>
            <person name="Finn R."/>
            <person name="Kale V."/>
            <person name="Holt S."/>
            <person name="Cochrane G."/>
            <person name="Meng A."/>
            <person name="Brown T."/>
            <person name="Cohen L."/>
        </authorList>
    </citation>
    <scope>NUCLEOTIDE SEQUENCE</scope>
    <source>
        <strain evidence="8">NIES-2562</strain>
    </source>
</reference>
<evidence type="ECO:0000256" key="6">
    <source>
        <dbReference type="SAM" id="MobiDB-lite"/>
    </source>
</evidence>
<evidence type="ECO:0000313" key="8">
    <source>
        <dbReference type="EMBL" id="CAE0257757.1"/>
    </source>
</evidence>
<feature type="compositionally biased region" description="Basic and acidic residues" evidence="6">
    <location>
        <begin position="7"/>
        <end position="28"/>
    </location>
</feature>
<proteinExistence type="inferred from homology"/>
<evidence type="ECO:0000259" key="7">
    <source>
        <dbReference type="Pfam" id="PF04884"/>
    </source>
</evidence>
<dbReference type="InterPro" id="IPR006968">
    <property type="entry name" value="RUS_fam"/>
</dbReference>
<dbReference type="InterPro" id="IPR054549">
    <property type="entry name" value="UVB_sens_RUS_dom"/>
</dbReference>
<evidence type="ECO:0000256" key="5">
    <source>
        <dbReference type="ARBA" id="ARBA00023136"/>
    </source>
</evidence>
<keyword evidence="4" id="KW-1133">Transmembrane helix</keyword>
<dbReference type="Pfam" id="PF04884">
    <property type="entry name" value="UVB_sens_prot"/>
    <property type="match status" value="1"/>
</dbReference>
<evidence type="ECO:0000256" key="1">
    <source>
        <dbReference type="ARBA" id="ARBA00004370"/>
    </source>
</evidence>
<evidence type="ECO:0000256" key="2">
    <source>
        <dbReference type="ARBA" id="ARBA00007558"/>
    </source>
</evidence>
<dbReference type="PANTHER" id="PTHR12770">
    <property type="entry name" value="RUS1 FAMILY PROTEIN C16ORF58"/>
    <property type="match status" value="1"/>
</dbReference>
<evidence type="ECO:0000256" key="4">
    <source>
        <dbReference type="ARBA" id="ARBA00022989"/>
    </source>
</evidence>
<dbReference type="EMBL" id="HBIB01030891">
    <property type="protein sequence ID" value="CAE0257757.1"/>
    <property type="molecule type" value="Transcribed_RNA"/>
</dbReference>
<feature type="domain" description="Protein root UVB sensitive/RUS" evidence="7">
    <location>
        <begin position="36"/>
        <end position="269"/>
    </location>
</feature>
<comment type="subcellular location">
    <subcellularLocation>
        <location evidence="1">Membrane</location>
    </subcellularLocation>
</comment>